<sequence>MPDVTDPNEIVLDKSCSVLIEIVADDALFQQVFGASADMPVKGHPAQTELYFVASLGVVQISLNPSLFTQNSSPFSTTPPERHVKSLTQ</sequence>
<evidence type="ECO:0000313" key="2">
    <source>
        <dbReference type="EMBL" id="OCT80641.1"/>
    </source>
</evidence>
<gene>
    <name evidence="2" type="ORF">XELAEV_18027454mg</name>
</gene>
<protein>
    <submittedName>
        <fullName evidence="2">Uncharacterized protein</fullName>
    </submittedName>
</protein>
<name>A0A974HKB0_XENLA</name>
<dbReference type="Proteomes" id="UP000694892">
    <property type="component" value="Chromosome 5L"/>
</dbReference>
<evidence type="ECO:0000256" key="1">
    <source>
        <dbReference type="SAM" id="MobiDB-lite"/>
    </source>
</evidence>
<dbReference type="AlphaFoldDB" id="A0A974HKB0"/>
<feature type="compositionally biased region" description="Polar residues" evidence="1">
    <location>
        <begin position="69"/>
        <end position="79"/>
    </location>
</feature>
<feature type="compositionally biased region" description="Basic and acidic residues" evidence="1">
    <location>
        <begin position="80"/>
        <end position="89"/>
    </location>
</feature>
<dbReference type="EMBL" id="CM004474">
    <property type="protein sequence ID" value="OCT80641.1"/>
    <property type="molecule type" value="Genomic_DNA"/>
</dbReference>
<evidence type="ECO:0000313" key="3">
    <source>
        <dbReference type="Proteomes" id="UP000694892"/>
    </source>
</evidence>
<organism evidence="2 3">
    <name type="scientific">Xenopus laevis</name>
    <name type="common">African clawed frog</name>
    <dbReference type="NCBI Taxonomy" id="8355"/>
    <lineage>
        <taxon>Eukaryota</taxon>
        <taxon>Metazoa</taxon>
        <taxon>Chordata</taxon>
        <taxon>Craniata</taxon>
        <taxon>Vertebrata</taxon>
        <taxon>Euteleostomi</taxon>
        <taxon>Amphibia</taxon>
        <taxon>Batrachia</taxon>
        <taxon>Anura</taxon>
        <taxon>Pipoidea</taxon>
        <taxon>Pipidae</taxon>
        <taxon>Xenopodinae</taxon>
        <taxon>Xenopus</taxon>
        <taxon>Xenopus</taxon>
    </lineage>
</organism>
<proteinExistence type="predicted"/>
<accession>A0A974HKB0</accession>
<reference evidence="3" key="1">
    <citation type="journal article" date="2016" name="Nature">
        <title>Genome evolution in the allotetraploid frog Xenopus laevis.</title>
        <authorList>
            <person name="Session A.M."/>
            <person name="Uno Y."/>
            <person name="Kwon T."/>
            <person name="Chapman J.A."/>
            <person name="Toyoda A."/>
            <person name="Takahashi S."/>
            <person name="Fukui A."/>
            <person name="Hikosaka A."/>
            <person name="Suzuki A."/>
            <person name="Kondo M."/>
            <person name="van Heeringen S.J."/>
            <person name="Quigley I."/>
            <person name="Heinz S."/>
            <person name="Ogino H."/>
            <person name="Ochi H."/>
            <person name="Hellsten U."/>
            <person name="Lyons J.B."/>
            <person name="Simakov O."/>
            <person name="Putnam N."/>
            <person name="Stites J."/>
            <person name="Kuroki Y."/>
            <person name="Tanaka T."/>
            <person name="Michiue T."/>
            <person name="Watanabe M."/>
            <person name="Bogdanovic O."/>
            <person name="Lister R."/>
            <person name="Georgiou G."/>
            <person name="Paranjpe S.S."/>
            <person name="van Kruijsbergen I."/>
            <person name="Shu S."/>
            <person name="Carlson J."/>
            <person name="Kinoshita T."/>
            <person name="Ohta Y."/>
            <person name="Mawaribuchi S."/>
            <person name="Jenkins J."/>
            <person name="Grimwood J."/>
            <person name="Schmutz J."/>
            <person name="Mitros T."/>
            <person name="Mozaffari S.V."/>
            <person name="Suzuki Y."/>
            <person name="Haramoto Y."/>
            <person name="Yamamoto T.S."/>
            <person name="Takagi C."/>
            <person name="Heald R."/>
            <person name="Miller K."/>
            <person name="Haudenschild C."/>
            <person name="Kitzman J."/>
            <person name="Nakayama T."/>
            <person name="Izutsu Y."/>
            <person name="Robert J."/>
            <person name="Fortriede J."/>
            <person name="Burns K."/>
            <person name="Lotay V."/>
            <person name="Karimi K."/>
            <person name="Yasuoka Y."/>
            <person name="Dichmann D.S."/>
            <person name="Flajnik M.F."/>
            <person name="Houston D.W."/>
            <person name="Shendure J."/>
            <person name="DuPasquier L."/>
            <person name="Vize P.D."/>
            <person name="Zorn A.M."/>
            <person name="Ito M."/>
            <person name="Marcotte E.M."/>
            <person name="Wallingford J.B."/>
            <person name="Ito Y."/>
            <person name="Asashima M."/>
            <person name="Ueno N."/>
            <person name="Matsuda Y."/>
            <person name="Veenstra G.J."/>
            <person name="Fujiyama A."/>
            <person name="Harland R.M."/>
            <person name="Taira M."/>
            <person name="Rokhsar D.S."/>
        </authorList>
    </citation>
    <scope>NUCLEOTIDE SEQUENCE [LARGE SCALE GENOMIC DNA]</scope>
    <source>
        <strain evidence="3">J</strain>
    </source>
</reference>
<feature type="region of interest" description="Disordered" evidence="1">
    <location>
        <begin position="69"/>
        <end position="89"/>
    </location>
</feature>